<evidence type="ECO:0000313" key="2">
    <source>
        <dbReference type="Proteomes" id="UP001595616"/>
    </source>
</evidence>
<gene>
    <name evidence="1" type="ORF">ACFOOI_11495</name>
</gene>
<name>A0ABV7YWR1_9BACT</name>
<dbReference type="InterPro" id="IPR040871">
    <property type="entry name" value="HopA1"/>
</dbReference>
<reference evidence="2" key="1">
    <citation type="journal article" date="2019" name="Int. J. Syst. Evol. Microbiol.">
        <title>The Global Catalogue of Microorganisms (GCM) 10K type strain sequencing project: providing services to taxonomists for standard genome sequencing and annotation.</title>
        <authorList>
            <consortium name="The Broad Institute Genomics Platform"/>
            <consortium name="The Broad Institute Genome Sequencing Center for Infectious Disease"/>
            <person name="Wu L."/>
            <person name="Ma J."/>
        </authorList>
    </citation>
    <scope>NUCLEOTIDE SEQUENCE [LARGE SCALE GENOMIC DNA]</scope>
    <source>
        <strain evidence="2">CECT 7956</strain>
    </source>
</reference>
<dbReference type="Pfam" id="PF17914">
    <property type="entry name" value="HopA1"/>
    <property type="match status" value="2"/>
</dbReference>
<organism evidence="1 2">
    <name type="scientific">Lacihabitans lacunae</name>
    <dbReference type="NCBI Taxonomy" id="1028214"/>
    <lineage>
        <taxon>Bacteria</taxon>
        <taxon>Pseudomonadati</taxon>
        <taxon>Bacteroidota</taxon>
        <taxon>Cytophagia</taxon>
        <taxon>Cytophagales</taxon>
        <taxon>Leadbetterellaceae</taxon>
        <taxon>Lacihabitans</taxon>
    </lineage>
</organism>
<dbReference type="RefSeq" id="WP_379838118.1">
    <property type="nucleotide sequence ID" value="NZ_JBHRYQ010000001.1"/>
</dbReference>
<accession>A0ABV7YWR1</accession>
<proteinExistence type="predicted"/>
<evidence type="ECO:0000313" key="1">
    <source>
        <dbReference type="EMBL" id="MFC3811277.1"/>
    </source>
</evidence>
<comment type="caution">
    <text evidence="1">The sequence shown here is derived from an EMBL/GenBank/DDBJ whole genome shotgun (WGS) entry which is preliminary data.</text>
</comment>
<sequence>MNIEKIYEIFQILDVEFATINWKTISTAELISYKIKFKKKIYKIYVNPNLNLDINYSFDELVKIKKANLRCLEKYVKIIGNQIFWNKGWQFEDSSRNFSQILGQYLLFKGGEYRLVSPMDFISKRKNTSDGTEVVDVRVCLLEGDENSDWFFINGENILGENSILRIYFNFIFTPEESGFDKICIVIARLVDELNNRVIPFKLKLSPFNGNRSDSAVLYFQRTNMYAVFYVINKLFNQNQARNPNNTFHKFLKIFSSKIFRSQTETYFNPASILNTNIPLFTKKLFNGIGFAEDIGQGKESFGENISEVIASLYQKYKLNTTEFELSKELSQIGLNHDELYRNPYTSYPYDFSLLENPSNEKPFNIEIKRFTYFKYAFFAGKLIVKNVILTFENGKRNLNWISPEMNDINDFSYKFVDNSFLSGRLGIAFFLFSLFEKIPNEIIFKSITIDILNQLSVNEFEGFELDCFNYLEKKTNGLSAALNTPVFIDSFNIDSIVRSIKRRKVYDNEKNIAINPTIKNGFSGIGLHILNDSEYFPQYLDNILAQIMEDLQVSSI</sequence>
<dbReference type="Proteomes" id="UP001595616">
    <property type="component" value="Unassembled WGS sequence"/>
</dbReference>
<protein>
    <submittedName>
        <fullName evidence="1">T3SS effector HopA1 family protein</fullName>
    </submittedName>
</protein>
<dbReference type="SUPFAM" id="SSF158745">
    <property type="entry name" value="LanC-like"/>
    <property type="match status" value="1"/>
</dbReference>
<dbReference type="EMBL" id="JBHRYQ010000001">
    <property type="protein sequence ID" value="MFC3811277.1"/>
    <property type="molecule type" value="Genomic_DNA"/>
</dbReference>
<keyword evidence="2" id="KW-1185">Reference proteome</keyword>